<sequence length="184" mass="19644">MIQSARKILAGGSRIQAAGYGIRCLSVSSDSASLKKSVASLLDSLSLKPGATLVQNCGDSEVGKAVIQLAKERKLQTLSIIEDKPGAPDIIEELKALGGDIVVPESYTKTWYMKRLAGELNPAAGLNFSDGYQATAVCKAVSSGGTFLTYGKKLPKYVAYEGAARKLVEWNAFLKEKNLKVLNM</sequence>
<evidence type="ECO:0000256" key="2">
    <source>
        <dbReference type="ARBA" id="ARBA00023002"/>
    </source>
</evidence>
<gene>
    <name evidence="3" type="ORF">SLEP1_g44550</name>
</gene>
<dbReference type="GO" id="GO:0006631">
    <property type="term" value="P:fatty acid metabolic process"/>
    <property type="evidence" value="ECO:0007669"/>
    <property type="project" value="TreeGrafter"/>
</dbReference>
<protein>
    <submittedName>
        <fullName evidence="3">Uncharacterized protein</fullName>
    </submittedName>
</protein>
<dbReference type="Proteomes" id="UP001054252">
    <property type="component" value="Unassembled WGS sequence"/>
</dbReference>
<evidence type="ECO:0000313" key="3">
    <source>
        <dbReference type="EMBL" id="GKV36411.1"/>
    </source>
</evidence>
<keyword evidence="4" id="KW-1185">Reference proteome</keyword>
<keyword evidence="2" id="KW-0560">Oxidoreductase</keyword>
<dbReference type="InterPro" id="IPR036291">
    <property type="entry name" value="NAD(P)-bd_dom_sf"/>
</dbReference>
<dbReference type="PANTHER" id="PTHR43981:SF6">
    <property type="entry name" value="ALCOHOL DEHYDROGENASE-LIKE C-TERMINAL DOMAIN-CONTAINING PROTEIN"/>
    <property type="match status" value="1"/>
</dbReference>
<evidence type="ECO:0000256" key="1">
    <source>
        <dbReference type="ARBA" id="ARBA00022857"/>
    </source>
</evidence>
<dbReference type="PANTHER" id="PTHR43981">
    <property type="entry name" value="ENOYL-[ACYL-CARRIER-PROTEIN] REDUCTASE, MITOCHONDRIAL"/>
    <property type="match status" value="1"/>
</dbReference>
<comment type="caution">
    <text evidence="3">The sequence shown here is derived from an EMBL/GenBank/DDBJ whole genome shotgun (WGS) entry which is preliminary data.</text>
</comment>
<proteinExistence type="predicted"/>
<dbReference type="Gene3D" id="3.40.50.720">
    <property type="entry name" value="NAD(P)-binding Rossmann-like Domain"/>
    <property type="match status" value="1"/>
</dbReference>
<evidence type="ECO:0000313" key="4">
    <source>
        <dbReference type="Proteomes" id="UP001054252"/>
    </source>
</evidence>
<dbReference type="EMBL" id="BPVZ01000116">
    <property type="protein sequence ID" value="GKV36411.1"/>
    <property type="molecule type" value="Genomic_DNA"/>
</dbReference>
<dbReference type="AlphaFoldDB" id="A0AAV5LGH9"/>
<keyword evidence="1" id="KW-0521">NADP</keyword>
<dbReference type="InterPro" id="IPR051034">
    <property type="entry name" value="Mito_Enoyl-ACP_Reductase"/>
</dbReference>
<name>A0AAV5LGH9_9ROSI</name>
<accession>A0AAV5LGH9</accession>
<reference evidence="3 4" key="1">
    <citation type="journal article" date="2021" name="Commun. Biol.">
        <title>The genome of Shorea leprosula (Dipterocarpaceae) highlights the ecological relevance of drought in aseasonal tropical rainforests.</title>
        <authorList>
            <person name="Ng K.K.S."/>
            <person name="Kobayashi M.J."/>
            <person name="Fawcett J.A."/>
            <person name="Hatakeyama M."/>
            <person name="Paape T."/>
            <person name="Ng C.H."/>
            <person name="Ang C.C."/>
            <person name="Tnah L.H."/>
            <person name="Lee C.T."/>
            <person name="Nishiyama T."/>
            <person name="Sese J."/>
            <person name="O'Brien M.J."/>
            <person name="Copetti D."/>
            <person name="Mohd Noor M.I."/>
            <person name="Ong R.C."/>
            <person name="Putra M."/>
            <person name="Sireger I.Z."/>
            <person name="Indrioko S."/>
            <person name="Kosugi Y."/>
            <person name="Izuno A."/>
            <person name="Isagi Y."/>
            <person name="Lee S.L."/>
            <person name="Shimizu K.K."/>
        </authorList>
    </citation>
    <scope>NUCLEOTIDE SEQUENCE [LARGE SCALE GENOMIC DNA]</scope>
    <source>
        <strain evidence="3">214</strain>
    </source>
</reference>
<organism evidence="3 4">
    <name type="scientific">Rubroshorea leprosula</name>
    <dbReference type="NCBI Taxonomy" id="152421"/>
    <lineage>
        <taxon>Eukaryota</taxon>
        <taxon>Viridiplantae</taxon>
        <taxon>Streptophyta</taxon>
        <taxon>Embryophyta</taxon>
        <taxon>Tracheophyta</taxon>
        <taxon>Spermatophyta</taxon>
        <taxon>Magnoliopsida</taxon>
        <taxon>eudicotyledons</taxon>
        <taxon>Gunneridae</taxon>
        <taxon>Pentapetalae</taxon>
        <taxon>rosids</taxon>
        <taxon>malvids</taxon>
        <taxon>Malvales</taxon>
        <taxon>Dipterocarpaceae</taxon>
        <taxon>Rubroshorea</taxon>
    </lineage>
</organism>
<dbReference type="SUPFAM" id="SSF51735">
    <property type="entry name" value="NAD(P)-binding Rossmann-fold domains"/>
    <property type="match status" value="1"/>
</dbReference>
<dbReference type="GO" id="GO:0016491">
    <property type="term" value="F:oxidoreductase activity"/>
    <property type="evidence" value="ECO:0007669"/>
    <property type="project" value="UniProtKB-KW"/>
</dbReference>
<dbReference type="GO" id="GO:0005739">
    <property type="term" value="C:mitochondrion"/>
    <property type="evidence" value="ECO:0007669"/>
    <property type="project" value="TreeGrafter"/>
</dbReference>